<dbReference type="NCBIfam" id="NF011564">
    <property type="entry name" value="PRK14988.1"/>
    <property type="match status" value="1"/>
</dbReference>
<evidence type="ECO:0000313" key="2">
    <source>
        <dbReference type="EMBL" id="MBO1107270.1"/>
    </source>
</evidence>
<comment type="caution">
    <text evidence="2">The sequence shown here is derived from an EMBL/GenBank/DDBJ whole genome shotgun (WGS) entry which is preliminary data.</text>
</comment>
<dbReference type="GO" id="GO:0008253">
    <property type="term" value="F:5'-nucleotidase activity"/>
    <property type="evidence" value="ECO:0007669"/>
    <property type="project" value="UniProtKB-EC"/>
</dbReference>
<gene>
    <name evidence="2" type="primary">yrfG</name>
    <name evidence="2" type="ORF">J2R62_03385</name>
</gene>
<dbReference type="InterPro" id="IPR023214">
    <property type="entry name" value="HAD_sf"/>
</dbReference>
<protein>
    <submittedName>
        <fullName evidence="2">GMP/IMP nucleotidase</fullName>
        <ecNumber evidence="2">3.1.3.5</ecNumber>
    </submittedName>
</protein>
<dbReference type="SFLD" id="SFLDG01129">
    <property type="entry name" value="C1.5:_HAD__Beta-PGM__Phosphata"/>
    <property type="match status" value="1"/>
</dbReference>
<dbReference type="EC" id="3.1.3.5" evidence="2"/>
<dbReference type="Proteomes" id="UP000664658">
    <property type="component" value="Unassembled WGS sequence"/>
</dbReference>
<dbReference type="Gene3D" id="3.40.50.1000">
    <property type="entry name" value="HAD superfamily/HAD-like"/>
    <property type="match status" value="1"/>
</dbReference>
<sequence length="226" mass="25780">MSPALPWSQIETVLLDMDGTLLDLKFDSEFWLQQVPQALAAARDIPLEQARALIRAEYHAVRHTMNWYCFDYWSDRLQLDIYAMTTAHGPTARLREDTLPFLQALRQSGRRTILLTNAHPYSLAVKVEHTALDEYLDGMISTHHYGVPKEDQRLWQQVQQDVQFDPAQTLFVDDAEVILDAARQFGIGYCLGVENPDSAADTIRFARHPGIRDYRTLLPGILGQNA</sequence>
<dbReference type="SFLD" id="SFLDS00003">
    <property type="entry name" value="Haloacid_Dehalogenase"/>
    <property type="match status" value="1"/>
</dbReference>
<dbReference type="AlphaFoldDB" id="A0A8I1W741"/>
<dbReference type="RefSeq" id="WP_207541624.1">
    <property type="nucleotide sequence ID" value="NZ_JAFNAA010000003.1"/>
</dbReference>
<dbReference type="PANTHER" id="PTHR43434:SF3">
    <property type="entry name" value="GMP_IMP NUCLEOTIDASE YRFG"/>
    <property type="match status" value="1"/>
</dbReference>
<dbReference type="NCBIfam" id="TIGR01509">
    <property type="entry name" value="HAD-SF-IA-v3"/>
    <property type="match status" value="1"/>
</dbReference>
<dbReference type="GO" id="GO:0046872">
    <property type="term" value="F:metal ion binding"/>
    <property type="evidence" value="ECO:0007669"/>
    <property type="project" value="UniProtKB-KW"/>
</dbReference>
<evidence type="ECO:0000313" key="3">
    <source>
        <dbReference type="Proteomes" id="UP000664658"/>
    </source>
</evidence>
<keyword evidence="2" id="KW-0378">Hydrolase</keyword>
<dbReference type="InterPro" id="IPR006439">
    <property type="entry name" value="HAD-SF_hydro_IA"/>
</dbReference>
<dbReference type="PRINTS" id="PR00413">
    <property type="entry name" value="HADHALOGNASE"/>
</dbReference>
<organism evidence="2 3">
    <name type="scientific">Plesiomonas shigelloides</name>
    <name type="common">Aeromonas shigelloides</name>
    <dbReference type="NCBI Taxonomy" id="703"/>
    <lineage>
        <taxon>Bacteria</taxon>
        <taxon>Pseudomonadati</taxon>
        <taxon>Pseudomonadota</taxon>
        <taxon>Gammaproteobacteria</taxon>
        <taxon>Enterobacterales</taxon>
        <taxon>Enterobacteriaceae</taxon>
        <taxon>Plesiomonas</taxon>
    </lineage>
</organism>
<evidence type="ECO:0000256" key="1">
    <source>
        <dbReference type="ARBA" id="ARBA00022723"/>
    </source>
</evidence>
<dbReference type="SUPFAM" id="SSF56784">
    <property type="entry name" value="HAD-like"/>
    <property type="match status" value="1"/>
</dbReference>
<dbReference type="Pfam" id="PF00702">
    <property type="entry name" value="Hydrolase"/>
    <property type="match status" value="1"/>
</dbReference>
<dbReference type="InterPro" id="IPR036412">
    <property type="entry name" value="HAD-like_sf"/>
</dbReference>
<proteinExistence type="predicted"/>
<dbReference type="GO" id="GO:0005829">
    <property type="term" value="C:cytosol"/>
    <property type="evidence" value="ECO:0007669"/>
    <property type="project" value="TreeGrafter"/>
</dbReference>
<dbReference type="CDD" id="cd01427">
    <property type="entry name" value="HAD_like"/>
    <property type="match status" value="1"/>
</dbReference>
<reference evidence="2" key="1">
    <citation type="submission" date="2021-03" db="EMBL/GenBank/DDBJ databases">
        <title>Plesiomonas shigelloides zfcc0051, isolated from zebrafish feces.</title>
        <authorList>
            <person name="Vanderhoek Z."/>
            <person name="Gaulke C."/>
        </authorList>
    </citation>
    <scope>NUCLEOTIDE SEQUENCE</scope>
    <source>
        <strain evidence="2">Zfcc0051</strain>
    </source>
</reference>
<keyword evidence="1" id="KW-0479">Metal-binding</keyword>
<name>A0A8I1W741_PLESH</name>
<dbReference type="GO" id="GO:0008967">
    <property type="term" value="F:phosphoglycolate phosphatase activity"/>
    <property type="evidence" value="ECO:0007669"/>
    <property type="project" value="TreeGrafter"/>
</dbReference>
<dbReference type="InterPro" id="IPR050155">
    <property type="entry name" value="HAD-like_hydrolase_sf"/>
</dbReference>
<dbReference type="PANTHER" id="PTHR43434">
    <property type="entry name" value="PHOSPHOGLYCOLATE PHOSPHATASE"/>
    <property type="match status" value="1"/>
</dbReference>
<dbReference type="GO" id="GO:0006281">
    <property type="term" value="P:DNA repair"/>
    <property type="evidence" value="ECO:0007669"/>
    <property type="project" value="TreeGrafter"/>
</dbReference>
<dbReference type="EMBL" id="JAFNAA010000003">
    <property type="protein sequence ID" value="MBO1107270.1"/>
    <property type="molecule type" value="Genomic_DNA"/>
</dbReference>
<accession>A0A8I1W741</accession>